<dbReference type="EMBL" id="JARKIE010000139">
    <property type="protein sequence ID" value="KAJ7677356.1"/>
    <property type="molecule type" value="Genomic_DNA"/>
</dbReference>
<dbReference type="GO" id="GO:0006729">
    <property type="term" value="P:tetrahydrobiopterin biosynthetic process"/>
    <property type="evidence" value="ECO:0007669"/>
    <property type="project" value="InterPro"/>
</dbReference>
<evidence type="ECO:0000256" key="2">
    <source>
        <dbReference type="ARBA" id="ARBA00006472"/>
    </source>
</evidence>
<comment type="catalytic activity">
    <reaction evidence="1">
        <text>(4aS,6R)-4a-hydroxy-L-erythro-5,6,7,8-tetrahydrobiopterin = (6R)-L-erythro-6,7-dihydrobiopterin + H2O</text>
        <dbReference type="Rhea" id="RHEA:11920"/>
        <dbReference type="ChEBI" id="CHEBI:15377"/>
        <dbReference type="ChEBI" id="CHEBI:15642"/>
        <dbReference type="ChEBI" id="CHEBI:43120"/>
        <dbReference type="EC" id="4.2.1.96"/>
    </reaction>
</comment>
<evidence type="ECO:0000256" key="1">
    <source>
        <dbReference type="ARBA" id="ARBA00001554"/>
    </source>
</evidence>
<proteinExistence type="inferred from homology"/>
<evidence type="ECO:0000313" key="5">
    <source>
        <dbReference type="EMBL" id="KAJ7677356.1"/>
    </source>
</evidence>
<protein>
    <recommendedName>
        <fullName evidence="3">4a-hydroxytetrahydrobiopterin dehydratase</fullName>
        <ecNumber evidence="3">4.2.1.96</ecNumber>
    </recommendedName>
</protein>
<evidence type="ECO:0000313" key="6">
    <source>
        <dbReference type="Proteomes" id="UP001221757"/>
    </source>
</evidence>
<dbReference type="InterPro" id="IPR001533">
    <property type="entry name" value="Pterin_deHydtase"/>
</dbReference>
<dbReference type="InterPro" id="IPR036428">
    <property type="entry name" value="PCD_sf"/>
</dbReference>
<dbReference type="Pfam" id="PF01329">
    <property type="entry name" value="Pterin_4a"/>
    <property type="match status" value="1"/>
</dbReference>
<dbReference type="SUPFAM" id="SSF55248">
    <property type="entry name" value="PCD-like"/>
    <property type="match status" value="1"/>
</dbReference>
<gene>
    <name evidence="5" type="ORF">B0H17DRAFT_1079510</name>
</gene>
<name>A0AAD7D476_MYCRO</name>
<keyword evidence="6" id="KW-1185">Reference proteome</keyword>
<dbReference type="AlphaFoldDB" id="A0AAD7D476"/>
<reference evidence="5" key="1">
    <citation type="submission" date="2023-03" db="EMBL/GenBank/DDBJ databases">
        <title>Massive genome expansion in bonnet fungi (Mycena s.s.) driven by repeated elements and novel gene families across ecological guilds.</title>
        <authorList>
            <consortium name="Lawrence Berkeley National Laboratory"/>
            <person name="Harder C.B."/>
            <person name="Miyauchi S."/>
            <person name="Viragh M."/>
            <person name="Kuo A."/>
            <person name="Thoen E."/>
            <person name="Andreopoulos B."/>
            <person name="Lu D."/>
            <person name="Skrede I."/>
            <person name="Drula E."/>
            <person name="Henrissat B."/>
            <person name="Morin E."/>
            <person name="Kohler A."/>
            <person name="Barry K."/>
            <person name="LaButti K."/>
            <person name="Morin E."/>
            <person name="Salamov A."/>
            <person name="Lipzen A."/>
            <person name="Mereny Z."/>
            <person name="Hegedus B."/>
            <person name="Baldrian P."/>
            <person name="Stursova M."/>
            <person name="Weitz H."/>
            <person name="Taylor A."/>
            <person name="Grigoriev I.V."/>
            <person name="Nagy L.G."/>
            <person name="Martin F."/>
            <person name="Kauserud H."/>
        </authorList>
    </citation>
    <scope>NUCLEOTIDE SEQUENCE</scope>
    <source>
        <strain evidence="5">CBHHK067</strain>
    </source>
</reference>
<dbReference type="Gene3D" id="3.30.1360.20">
    <property type="entry name" value="Transcriptional coactivator/pterin dehydratase"/>
    <property type="match status" value="1"/>
</dbReference>
<comment type="similarity">
    <text evidence="2">Belongs to the pterin-4-alpha-carbinolamine dehydratase family.</text>
</comment>
<dbReference type="EC" id="4.2.1.96" evidence="3"/>
<sequence>MFTLRLSRRCVQRHVSGRRLLSDVSLPIPAKPKGWPTPWITEDDATNFLFPLYAHGWYIAPVRSDAVQIAALLCRFDFPSFKPAAAFTKDIFDLIETERHHPRWLNISHSTTGSTLKICSTTDSALRPQWDAADTTDNRALAGLTLRDLRFAALVSSLHTSPGPPDHEFNPSSSRPPWAELCTTLRSWSTPQEAPKKGSNPRFTCAACAGPHQTSDCAVRHSLTPPRCTVCKGLHWRVDCPILKTAQRTGLTISQVKRPVRDGSFEPPPAPCPNCGGDHWKVDCRVPQAPPNLLERLALPIPNPEPINLETVELDRILAKKDGNETA</sequence>
<evidence type="ECO:0000256" key="3">
    <source>
        <dbReference type="ARBA" id="ARBA00013252"/>
    </source>
</evidence>
<dbReference type="Proteomes" id="UP001221757">
    <property type="component" value="Unassembled WGS sequence"/>
</dbReference>
<dbReference type="GO" id="GO:0008124">
    <property type="term" value="F:4-alpha-hydroxytetrahydrobiopterin dehydratase activity"/>
    <property type="evidence" value="ECO:0007669"/>
    <property type="project" value="UniProtKB-EC"/>
</dbReference>
<comment type="caution">
    <text evidence="5">The sequence shown here is derived from an EMBL/GenBank/DDBJ whole genome shotgun (WGS) entry which is preliminary data.</text>
</comment>
<keyword evidence="4" id="KW-0456">Lyase</keyword>
<evidence type="ECO:0000256" key="4">
    <source>
        <dbReference type="ARBA" id="ARBA00023239"/>
    </source>
</evidence>
<accession>A0AAD7D476</accession>
<organism evidence="5 6">
    <name type="scientific">Mycena rosella</name>
    <name type="common">Pink bonnet</name>
    <name type="synonym">Agaricus rosellus</name>
    <dbReference type="NCBI Taxonomy" id="1033263"/>
    <lineage>
        <taxon>Eukaryota</taxon>
        <taxon>Fungi</taxon>
        <taxon>Dikarya</taxon>
        <taxon>Basidiomycota</taxon>
        <taxon>Agaricomycotina</taxon>
        <taxon>Agaricomycetes</taxon>
        <taxon>Agaricomycetidae</taxon>
        <taxon>Agaricales</taxon>
        <taxon>Marasmiineae</taxon>
        <taxon>Mycenaceae</taxon>
        <taxon>Mycena</taxon>
    </lineage>
</organism>